<name>B8BWM6_THAPS</name>
<organism evidence="4 5">
    <name type="scientific">Thalassiosira pseudonana</name>
    <name type="common">Marine diatom</name>
    <name type="synonym">Cyclotella nana</name>
    <dbReference type="NCBI Taxonomy" id="35128"/>
    <lineage>
        <taxon>Eukaryota</taxon>
        <taxon>Sar</taxon>
        <taxon>Stramenopiles</taxon>
        <taxon>Ochrophyta</taxon>
        <taxon>Bacillariophyta</taxon>
        <taxon>Coscinodiscophyceae</taxon>
        <taxon>Thalassiosirophycidae</taxon>
        <taxon>Thalassiosirales</taxon>
        <taxon>Thalassiosiraceae</taxon>
        <taxon>Thalassiosira</taxon>
    </lineage>
</organism>
<dbReference type="OMA" id="GRMKWDA"/>
<evidence type="ECO:0000313" key="4">
    <source>
        <dbReference type="EMBL" id="EED94542.1"/>
    </source>
</evidence>
<dbReference type="PANTHER" id="PTHR23310">
    <property type="entry name" value="ACYL-COA-BINDING PROTEIN, ACBP"/>
    <property type="match status" value="1"/>
</dbReference>
<gene>
    <name evidence="4" type="primary">ACB1</name>
    <name evidence="4" type="ORF">THAPSDRAFT_261982</name>
</gene>
<dbReference type="InParanoid" id="B8BWM6"/>
<dbReference type="PROSITE" id="PS51228">
    <property type="entry name" value="ACB_2"/>
    <property type="match status" value="1"/>
</dbReference>
<evidence type="ECO:0000259" key="3">
    <source>
        <dbReference type="PROSITE" id="PS51228"/>
    </source>
</evidence>
<evidence type="ECO:0000256" key="2">
    <source>
        <dbReference type="ARBA" id="ARBA00023121"/>
    </source>
</evidence>
<dbReference type="AlphaFoldDB" id="B8BWM6"/>
<evidence type="ECO:0000313" key="5">
    <source>
        <dbReference type="Proteomes" id="UP000001449"/>
    </source>
</evidence>
<proteinExistence type="inferred from homology"/>
<protein>
    <submittedName>
        <fullName evidence="4">Acyl-coa-binding protein</fullName>
    </submittedName>
</protein>
<reference evidence="4 5" key="2">
    <citation type="journal article" date="2008" name="Nature">
        <title>The Phaeodactylum genome reveals the evolutionary history of diatom genomes.</title>
        <authorList>
            <person name="Bowler C."/>
            <person name="Allen A.E."/>
            <person name="Badger J.H."/>
            <person name="Grimwood J."/>
            <person name="Jabbari K."/>
            <person name="Kuo A."/>
            <person name="Maheswari U."/>
            <person name="Martens C."/>
            <person name="Maumus F."/>
            <person name="Otillar R.P."/>
            <person name="Rayko E."/>
            <person name="Salamov A."/>
            <person name="Vandepoele K."/>
            <person name="Beszteri B."/>
            <person name="Gruber A."/>
            <person name="Heijde M."/>
            <person name="Katinka M."/>
            <person name="Mock T."/>
            <person name="Valentin K."/>
            <person name="Verret F."/>
            <person name="Berges J.A."/>
            <person name="Brownlee C."/>
            <person name="Cadoret J.P."/>
            <person name="Chiovitti A."/>
            <person name="Choi C.J."/>
            <person name="Coesel S."/>
            <person name="De Martino A."/>
            <person name="Detter J.C."/>
            <person name="Durkin C."/>
            <person name="Falciatore A."/>
            <person name="Fournet J."/>
            <person name="Haruta M."/>
            <person name="Huysman M.J."/>
            <person name="Jenkins B.D."/>
            <person name="Jiroutova K."/>
            <person name="Jorgensen R.E."/>
            <person name="Joubert Y."/>
            <person name="Kaplan A."/>
            <person name="Kroger N."/>
            <person name="Kroth P.G."/>
            <person name="La Roche J."/>
            <person name="Lindquist E."/>
            <person name="Lommer M."/>
            <person name="Martin-Jezequel V."/>
            <person name="Lopez P.J."/>
            <person name="Lucas S."/>
            <person name="Mangogna M."/>
            <person name="McGinnis K."/>
            <person name="Medlin L.K."/>
            <person name="Montsant A."/>
            <person name="Oudot-Le Secq M.P."/>
            <person name="Napoli C."/>
            <person name="Obornik M."/>
            <person name="Parker M.S."/>
            <person name="Petit J.L."/>
            <person name="Porcel B.M."/>
            <person name="Poulsen N."/>
            <person name="Robison M."/>
            <person name="Rychlewski L."/>
            <person name="Rynearson T.A."/>
            <person name="Schmutz J."/>
            <person name="Shapiro H."/>
            <person name="Siaut M."/>
            <person name="Stanley M."/>
            <person name="Sussman M.R."/>
            <person name="Taylor A.R."/>
            <person name="Vardi A."/>
            <person name="von Dassow P."/>
            <person name="Vyverman W."/>
            <person name="Willis A."/>
            <person name="Wyrwicz L.S."/>
            <person name="Rokhsar D.S."/>
            <person name="Weissenbach J."/>
            <person name="Armbrust E.V."/>
            <person name="Green B.R."/>
            <person name="Van de Peer Y."/>
            <person name="Grigoriev I.V."/>
        </authorList>
    </citation>
    <scope>NUCLEOTIDE SEQUENCE [LARGE SCALE GENOMIC DNA]</scope>
    <source>
        <strain evidence="4 5">CCMP1335</strain>
    </source>
</reference>
<dbReference type="InterPro" id="IPR014352">
    <property type="entry name" value="FERM/acyl-CoA-bd_prot_sf"/>
</dbReference>
<dbReference type="FunCoup" id="B8BWM6">
    <property type="interactions" value="60"/>
</dbReference>
<keyword evidence="2" id="KW-0446">Lipid-binding</keyword>
<dbReference type="InterPro" id="IPR000582">
    <property type="entry name" value="Acyl-CoA-binding_protein"/>
</dbReference>
<dbReference type="Proteomes" id="UP000001449">
    <property type="component" value="Chromosome 3"/>
</dbReference>
<dbReference type="eggNOG" id="ENOG502QZ0P">
    <property type="taxonomic scope" value="Eukaryota"/>
</dbReference>
<dbReference type="GO" id="GO:0006631">
    <property type="term" value="P:fatty acid metabolic process"/>
    <property type="evidence" value="ECO:0000318"/>
    <property type="project" value="GO_Central"/>
</dbReference>
<dbReference type="EMBL" id="CM000640">
    <property type="protein sequence ID" value="EED94542.1"/>
    <property type="molecule type" value="Genomic_DNA"/>
</dbReference>
<dbReference type="PaxDb" id="35128-Thaps261982"/>
<dbReference type="GeneID" id="7452767"/>
<dbReference type="HOGENOM" id="CLU_118853_1_0_1"/>
<sequence>MPVSDATFKKVADLVGDKNTPAARASTHAEKLRLYGLFKRGTAGRLNPPFASDDIDTDSRKSRPGIFNIDGRMKWDAWAAEDTLSKEEARHAYVELAKEIVGKPVEDVLASD</sequence>
<feature type="domain" description="ACB" evidence="3">
    <location>
        <begin position="4"/>
        <end position="106"/>
    </location>
</feature>
<dbReference type="RefSeq" id="XP_002289106.1">
    <property type="nucleotide sequence ID" value="XM_002289070.1"/>
</dbReference>
<accession>B8BWM6</accession>
<reference evidence="4 5" key="1">
    <citation type="journal article" date="2004" name="Science">
        <title>The genome of the diatom Thalassiosira pseudonana: ecology, evolution, and metabolism.</title>
        <authorList>
            <person name="Armbrust E.V."/>
            <person name="Berges J.A."/>
            <person name="Bowler C."/>
            <person name="Green B.R."/>
            <person name="Martinez D."/>
            <person name="Putnam N.H."/>
            <person name="Zhou S."/>
            <person name="Allen A.E."/>
            <person name="Apt K.E."/>
            <person name="Bechner M."/>
            <person name="Brzezinski M.A."/>
            <person name="Chaal B.K."/>
            <person name="Chiovitti A."/>
            <person name="Davis A.K."/>
            <person name="Demarest M.S."/>
            <person name="Detter J.C."/>
            <person name="Glavina T."/>
            <person name="Goodstein D."/>
            <person name="Hadi M.Z."/>
            <person name="Hellsten U."/>
            <person name="Hildebrand M."/>
            <person name="Jenkins B.D."/>
            <person name="Jurka J."/>
            <person name="Kapitonov V.V."/>
            <person name="Kroger N."/>
            <person name="Lau W.W."/>
            <person name="Lane T.W."/>
            <person name="Larimer F.W."/>
            <person name="Lippmeier J.C."/>
            <person name="Lucas S."/>
            <person name="Medina M."/>
            <person name="Montsant A."/>
            <person name="Obornik M."/>
            <person name="Parker M.S."/>
            <person name="Palenik B."/>
            <person name="Pazour G.J."/>
            <person name="Richardson P.M."/>
            <person name="Rynearson T.A."/>
            <person name="Saito M.A."/>
            <person name="Schwartz D.C."/>
            <person name="Thamatrakoln K."/>
            <person name="Valentin K."/>
            <person name="Vardi A."/>
            <person name="Wilkerson F.P."/>
            <person name="Rokhsar D.S."/>
        </authorList>
    </citation>
    <scope>NUCLEOTIDE SEQUENCE [LARGE SCALE GENOMIC DNA]</scope>
    <source>
        <strain evidence="4 5">CCMP1335</strain>
    </source>
</reference>
<dbReference type="GO" id="GO:0000062">
    <property type="term" value="F:fatty-acyl-CoA binding"/>
    <property type="evidence" value="ECO:0000318"/>
    <property type="project" value="GO_Central"/>
</dbReference>
<dbReference type="Gene3D" id="1.20.80.10">
    <property type="match status" value="1"/>
</dbReference>
<dbReference type="STRING" id="35128.B8BWM6"/>
<keyword evidence="5" id="KW-1185">Reference proteome</keyword>
<dbReference type="InterPro" id="IPR035984">
    <property type="entry name" value="Acyl-CoA-binding_sf"/>
</dbReference>
<dbReference type="PANTHER" id="PTHR23310:SF62">
    <property type="entry name" value="ACYL-COA BINDING PROTEIN 1, ISOFORM A"/>
    <property type="match status" value="1"/>
</dbReference>
<evidence type="ECO:0000256" key="1">
    <source>
        <dbReference type="ARBA" id="ARBA00005567"/>
    </source>
</evidence>
<dbReference type="SUPFAM" id="SSF47027">
    <property type="entry name" value="Acyl-CoA binding protein"/>
    <property type="match status" value="1"/>
</dbReference>
<dbReference type="KEGG" id="tps:THAPSDRAFT_261982"/>
<comment type="similarity">
    <text evidence="1">Belongs to the ACBP family.</text>
</comment>
<dbReference type="Pfam" id="PF00887">
    <property type="entry name" value="ACBP"/>
    <property type="match status" value="1"/>
</dbReference>